<protein>
    <submittedName>
        <fullName evidence="1">Uncharacterized protein</fullName>
    </submittedName>
</protein>
<keyword evidence="2" id="KW-1185">Reference proteome</keyword>
<reference evidence="1" key="1">
    <citation type="journal article" date="2013" name="Nat. Commun.">
        <title>Whole-genome sequencing of Oryza brachyantha reveals mechanisms underlying Oryza genome evolution.</title>
        <authorList>
            <person name="Chen J."/>
            <person name="Huang Q."/>
            <person name="Gao D."/>
            <person name="Wang J."/>
            <person name="Lang Y."/>
            <person name="Liu T."/>
            <person name="Li B."/>
            <person name="Bai Z."/>
            <person name="Luis Goicoechea J."/>
            <person name="Liang C."/>
            <person name="Chen C."/>
            <person name="Zhang W."/>
            <person name="Sun S."/>
            <person name="Liao Y."/>
            <person name="Zhang X."/>
            <person name="Yang L."/>
            <person name="Song C."/>
            <person name="Wang M."/>
            <person name="Shi J."/>
            <person name="Liu G."/>
            <person name="Liu J."/>
            <person name="Zhou H."/>
            <person name="Zhou W."/>
            <person name="Yu Q."/>
            <person name="An N."/>
            <person name="Chen Y."/>
            <person name="Cai Q."/>
            <person name="Wang B."/>
            <person name="Liu B."/>
            <person name="Min J."/>
            <person name="Huang Y."/>
            <person name="Wu H."/>
            <person name="Li Z."/>
            <person name="Zhang Y."/>
            <person name="Yin Y."/>
            <person name="Song W."/>
            <person name="Jiang J."/>
            <person name="Jackson S.A."/>
            <person name="Wing R.A."/>
            <person name="Wang J."/>
            <person name="Chen M."/>
        </authorList>
    </citation>
    <scope>NUCLEOTIDE SEQUENCE [LARGE SCALE GENOMIC DNA]</scope>
    <source>
        <strain evidence="1">cv. IRGC 101232</strain>
    </source>
</reference>
<dbReference type="HOGENOM" id="CLU_2534159_0_0_1"/>
<evidence type="ECO:0000313" key="1">
    <source>
        <dbReference type="EnsemblPlants" id="OB05G14010.1"/>
    </source>
</evidence>
<dbReference type="EnsemblPlants" id="OB05G14010.1">
    <property type="protein sequence ID" value="OB05G14010.1"/>
    <property type="gene ID" value="OB05G14010"/>
</dbReference>
<proteinExistence type="predicted"/>
<name>J3M477_ORYBR</name>
<dbReference type="Gramene" id="OB05G14010.1">
    <property type="protein sequence ID" value="OB05G14010.1"/>
    <property type="gene ID" value="OB05G14010"/>
</dbReference>
<organism evidence="1">
    <name type="scientific">Oryza brachyantha</name>
    <name type="common">malo sina</name>
    <dbReference type="NCBI Taxonomy" id="4533"/>
    <lineage>
        <taxon>Eukaryota</taxon>
        <taxon>Viridiplantae</taxon>
        <taxon>Streptophyta</taxon>
        <taxon>Embryophyta</taxon>
        <taxon>Tracheophyta</taxon>
        <taxon>Spermatophyta</taxon>
        <taxon>Magnoliopsida</taxon>
        <taxon>Liliopsida</taxon>
        <taxon>Poales</taxon>
        <taxon>Poaceae</taxon>
        <taxon>BOP clade</taxon>
        <taxon>Oryzoideae</taxon>
        <taxon>Oryzeae</taxon>
        <taxon>Oryzinae</taxon>
        <taxon>Oryza</taxon>
    </lineage>
</organism>
<sequence>MIEHDIEVVISTNHGSSSCGLLSLMRLAKLQKNSYAFHPIWQIELANHRVMDAIVRLEHSTTWRSAREAATASARARARPPSPA</sequence>
<dbReference type="Proteomes" id="UP000006038">
    <property type="component" value="Chromosome 5"/>
</dbReference>
<reference evidence="1" key="2">
    <citation type="submission" date="2013-04" db="UniProtKB">
        <authorList>
            <consortium name="EnsemblPlants"/>
        </authorList>
    </citation>
    <scope>IDENTIFICATION</scope>
</reference>
<dbReference type="AlphaFoldDB" id="J3M477"/>
<evidence type="ECO:0000313" key="2">
    <source>
        <dbReference type="Proteomes" id="UP000006038"/>
    </source>
</evidence>
<accession>J3M477</accession>